<name>J7S1V8_HUIN7</name>
<protein>
    <recommendedName>
        <fullName evidence="7">Large ribosomal subunit protein uL3m</fullName>
    </recommendedName>
</protein>
<dbReference type="InterPro" id="IPR019927">
    <property type="entry name" value="Ribosomal_uL3_bac/org-type"/>
</dbReference>
<keyword evidence="5" id="KW-0496">Mitochondrion</keyword>
<evidence type="ECO:0000313" key="10">
    <source>
        <dbReference type="EMBL" id="CCK67854.1"/>
    </source>
</evidence>
<reference evidence="10 11" key="1">
    <citation type="journal article" date="2011" name="Proc. Natl. Acad. Sci. U.S.A.">
        <title>Evolutionary erosion of yeast sex chromosomes by mating-type switching accidents.</title>
        <authorList>
            <person name="Gordon J.L."/>
            <person name="Armisen D."/>
            <person name="Proux-Wera E."/>
            <person name="Oheigeartaigh S.S."/>
            <person name="Byrne K.P."/>
            <person name="Wolfe K.H."/>
        </authorList>
    </citation>
    <scope>NUCLEOTIDE SEQUENCE [LARGE SCALE GENOMIC DNA]</scope>
    <source>
        <strain evidence="11">ATCC MYA-139 / BCRC 22969 / CBS 8797 / CCRC 22969 / KCTC 17520 / NBRC 10181 / NCYC 3082</strain>
    </source>
</reference>
<reference evidence="11" key="2">
    <citation type="submission" date="2012-08" db="EMBL/GenBank/DDBJ databases">
        <title>Genome sequence of Kazachstania naganishii.</title>
        <authorList>
            <person name="Gordon J.L."/>
            <person name="Armisen D."/>
            <person name="Proux-Wera E."/>
            <person name="OhEigeartaigh S.S."/>
            <person name="Byrne K.P."/>
            <person name="Wolfe K.H."/>
        </authorList>
    </citation>
    <scope>NUCLEOTIDE SEQUENCE [LARGE SCALE GENOMIC DNA]</scope>
    <source>
        <strain evidence="11">ATCC MYA-139 / BCRC 22969 / CBS 8797 / CCRC 22969 / KCTC 17520 / NBRC 10181 / NCYC 3082</strain>
    </source>
</reference>
<evidence type="ECO:0000313" key="11">
    <source>
        <dbReference type="Proteomes" id="UP000006310"/>
    </source>
</evidence>
<sequence length="290" mass="31561">MPLIHHIQRGYATRPVLRAPSVVEQVSLSFKQSSKGSQSAESIAVAAAAVRRPAPRRPMQHPIEAFKRKWLPLRCGVLTQIVGMLPYLNSETGERMAATILQVNNVEVTAHRTLQENGYIACQVGYGTVRARKVSRQMLGVFAANLVNPKAKVVEFKVKNEDGLLPLGTVLKPSWFEPGAFVDVRGVSKGKGFAGVMKRHHFKGLGASHGTSLSHRHGGSYGQHQDPGRILPGKKMPGRMGTDNVTVQNVQILKVDDANNVIWVKGSVPGANGTFIKLQDAIKKMDPVVD</sequence>
<dbReference type="PANTHER" id="PTHR11229">
    <property type="entry name" value="50S RIBOSOMAL PROTEIN L3"/>
    <property type="match status" value="1"/>
</dbReference>
<dbReference type="InterPro" id="IPR009000">
    <property type="entry name" value="Transl_B-barrel_sf"/>
</dbReference>
<dbReference type="PROSITE" id="PS00474">
    <property type="entry name" value="RIBOSOMAL_L3"/>
    <property type="match status" value="1"/>
</dbReference>
<dbReference type="STRING" id="1071383.J7S1V8"/>
<proteinExistence type="inferred from homology"/>
<dbReference type="Gene3D" id="3.30.160.810">
    <property type="match status" value="1"/>
</dbReference>
<keyword evidence="6 8" id="KW-0687">Ribonucleoprotein</keyword>
<keyword evidence="4 8" id="KW-0689">Ribosomal protein</keyword>
<keyword evidence="11" id="KW-1185">Reference proteome</keyword>
<dbReference type="InterPro" id="IPR000597">
    <property type="entry name" value="Ribosomal_uL3"/>
</dbReference>
<evidence type="ECO:0000256" key="6">
    <source>
        <dbReference type="ARBA" id="ARBA00023274"/>
    </source>
</evidence>
<comment type="similarity">
    <text evidence="2 8">Belongs to the universal ribosomal protein uL3 family.</text>
</comment>
<dbReference type="AlphaFoldDB" id="J7S1V8"/>
<dbReference type="FunFam" id="2.40.30.10:FF:000004">
    <property type="entry name" value="50S ribosomal protein L3"/>
    <property type="match status" value="1"/>
</dbReference>
<dbReference type="EMBL" id="HE978314">
    <property type="protein sequence ID" value="CCK67854.1"/>
    <property type="molecule type" value="Genomic_DNA"/>
</dbReference>
<keyword evidence="3" id="KW-0809">Transit peptide</keyword>
<evidence type="ECO:0000256" key="3">
    <source>
        <dbReference type="ARBA" id="ARBA00022946"/>
    </source>
</evidence>
<evidence type="ECO:0000256" key="4">
    <source>
        <dbReference type="ARBA" id="ARBA00022980"/>
    </source>
</evidence>
<evidence type="ECO:0000256" key="1">
    <source>
        <dbReference type="ARBA" id="ARBA00004173"/>
    </source>
</evidence>
<dbReference type="GO" id="GO:0003735">
    <property type="term" value="F:structural constituent of ribosome"/>
    <property type="evidence" value="ECO:0007669"/>
    <property type="project" value="EnsemblFungi"/>
</dbReference>
<dbReference type="Gene3D" id="2.40.30.10">
    <property type="entry name" value="Translation factors"/>
    <property type="match status" value="1"/>
</dbReference>
<evidence type="ECO:0000256" key="8">
    <source>
        <dbReference type="RuleBase" id="RU003905"/>
    </source>
</evidence>
<dbReference type="GO" id="GO:0005762">
    <property type="term" value="C:mitochondrial large ribosomal subunit"/>
    <property type="evidence" value="ECO:0007669"/>
    <property type="project" value="EnsemblFungi"/>
</dbReference>
<evidence type="ECO:0000256" key="7">
    <source>
        <dbReference type="ARBA" id="ARBA00035209"/>
    </source>
</evidence>
<evidence type="ECO:0000256" key="5">
    <source>
        <dbReference type="ARBA" id="ARBA00023128"/>
    </source>
</evidence>
<dbReference type="Pfam" id="PF00297">
    <property type="entry name" value="Ribosomal_L3"/>
    <property type="match status" value="1"/>
</dbReference>
<dbReference type="Proteomes" id="UP000006310">
    <property type="component" value="Chromosome 1"/>
</dbReference>
<comment type="subcellular location">
    <subcellularLocation>
        <location evidence="1">Mitochondrion</location>
    </subcellularLocation>
</comment>
<evidence type="ECO:0000256" key="2">
    <source>
        <dbReference type="ARBA" id="ARBA00006540"/>
    </source>
</evidence>
<evidence type="ECO:0000256" key="9">
    <source>
        <dbReference type="SAM" id="MobiDB-lite"/>
    </source>
</evidence>
<dbReference type="OrthoDB" id="274683at2759"/>
<dbReference type="eggNOG" id="KOG3141">
    <property type="taxonomic scope" value="Eukaryota"/>
</dbReference>
<dbReference type="GeneID" id="34523489"/>
<dbReference type="NCBIfam" id="TIGR03625">
    <property type="entry name" value="L3_bact"/>
    <property type="match status" value="1"/>
</dbReference>
<dbReference type="FunFam" id="3.30.160.810:FF:000001">
    <property type="entry name" value="50S ribosomal protein L3"/>
    <property type="match status" value="1"/>
</dbReference>
<dbReference type="InterPro" id="IPR019926">
    <property type="entry name" value="Ribosomal_uL3_CS"/>
</dbReference>
<dbReference type="GO" id="GO:0006412">
    <property type="term" value="P:translation"/>
    <property type="evidence" value="ECO:0007669"/>
    <property type="project" value="InterPro"/>
</dbReference>
<dbReference type="PANTHER" id="PTHR11229:SF8">
    <property type="entry name" value="LARGE RIBOSOMAL SUBUNIT PROTEIN UL3M"/>
    <property type="match status" value="1"/>
</dbReference>
<dbReference type="OMA" id="GKNIPCT"/>
<dbReference type="KEGG" id="kng:KNAG_0A01650"/>
<feature type="region of interest" description="Disordered" evidence="9">
    <location>
        <begin position="207"/>
        <end position="228"/>
    </location>
</feature>
<accession>J7S1V8</accession>
<organism evidence="10 11">
    <name type="scientific">Huiozyma naganishii (strain ATCC MYA-139 / BCRC 22969 / CBS 8797 / KCTC 17520 / NBRC 10181 / NCYC 3082 / Yp74L-3)</name>
    <name type="common">Yeast</name>
    <name type="synonym">Kazachstania naganishii</name>
    <dbReference type="NCBI Taxonomy" id="1071383"/>
    <lineage>
        <taxon>Eukaryota</taxon>
        <taxon>Fungi</taxon>
        <taxon>Dikarya</taxon>
        <taxon>Ascomycota</taxon>
        <taxon>Saccharomycotina</taxon>
        <taxon>Saccharomycetes</taxon>
        <taxon>Saccharomycetales</taxon>
        <taxon>Saccharomycetaceae</taxon>
        <taxon>Huiozyma</taxon>
    </lineage>
</organism>
<dbReference type="RefSeq" id="XP_022462100.1">
    <property type="nucleotide sequence ID" value="XM_022611118.1"/>
</dbReference>
<gene>
    <name evidence="10" type="primary">KNAG0A01650</name>
    <name evidence="10" type="ordered locus">KNAG_0A01650</name>
</gene>
<dbReference type="SUPFAM" id="SSF50447">
    <property type="entry name" value="Translation proteins"/>
    <property type="match status" value="1"/>
</dbReference>
<dbReference type="HOGENOM" id="CLU_044142_4_1_1"/>